<dbReference type="Pfam" id="PF00391">
    <property type="entry name" value="PEP-utilizers"/>
    <property type="match status" value="1"/>
</dbReference>
<reference evidence="3 4" key="1">
    <citation type="submission" date="2018-02" db="EMBL/GenBank/DDBJ databases">
        <title>A novel lanthanide dependent methylotroph, Methylotenera sp. La3113.</title>
        <authorList>
            <person name="Lv H."/>
            <person name="Tani A."/>
        </authorList>
    </citation>
    <scope>NUCLEOTIDE SEQUENCE [LARGE SCALE GENOMIC DNA]</scope>
    <source>
        <strain evidence="3 4">La3113</strain>
    </source>
</reference>
<feature type="domain" description="PEP-utilising enzyme mobile" evidence="1">
    <location>
        <begin position="720"/>
        <end position="787"/>
    </location>
</feature>
<dbReference type="Pfam" id="PF01326">
    <property type="entry name" value="PPDK_N"/>
    <property type="match status" value="1"/>
</dbReference>
<name>A0A4Y9VTB1_9PROT</name>
<feature type="domain" description="Pyruvate phosphate dikinase AMP/ATP-binding" evidence="2">
    <location>
        <begin position="49"/>
        <end position="110"/>
    </location>
</feature>
<keyword evidence="3" id="KW-0808">Transferase</keyword>
<dbReference type="SUPFAM" id="SSF56059">
    <property type="entry name" value="Glutathione synthetase ATP-binding domain-like"/>
    <property type="match status" value="1"/>
</dbReference>
<protein>
    <submittedName>
        <fullName evidence="3">Pyruvate, phosphate dikinase</fullName>
    </submittedName>
</protein>
<dbReference type="AlphaFoldDB" id="A0A4Y9VTB1"/>
<dbReference type="RefSeq" id="WP_135277454.1">
    <property type="nucleotide sequence ID" value="NZ_PQVH01000008.1"/>
</dbReference>
<evidence type="ECO:0000313" key="4">
    <source>
        <dbReference type="Proteomes" id="UP000297706"/>
    </source>
</evidence>
<dbReference type="InterPro" id="IPR008279">
    <property type="entry name" value="PEP-util_enz_mobile_dom"/>
</dbReference>
<accession>A0A4Y9VTB1</accession>
<dbReference type="PANTHER" id="PTHR43615:SF1">
    <property type="entry name" value="PPDK_N DOMAIN-CONTAINING PROTEIN"/>
    <property type="match status" value="1"/>
</dbReference>
<comment type="caution">
    <text evidence="3">The sequence shown here is derived from an EMBL/GenBank/DDBJ whole genome shotgun (WGS) entry which is preliminary data.</text>
</comment>
<evidence type="ECO:0000259" key="1">
    <source>
        <dbReference type="Pfam" id="PF00391"/>
    </source>
</evidence>
<gene>
    <name evidence="3" type="ORF">C3Y98_06725</name>
</gene>
<dbReference type="Proteomes" id="UP000297706">
    <property type="component" value="Unassembled WGS sequence"/>
</dbReference>
<evidence type="ECO:0000313" key="3">
    <source>
        <dbReference type="EMBL" id="TFW71773.1"/>
    </source>
</evidence>
<dbReference type="InterPro" id="IPR002192">
    <property type="entry name" value="PPDK_AMP/ATP-bd"/>
</dbReference>
<keyword evidence="3" id="KW-0670">Pyruvate</keyword>
<keyword evidence="4" id="KW-1185">Reference proteome</keyword>
<keyword evidence="3" id="KW-0418">Kinase</keyword>
<proteinExistence type="predicted"/>
<sequence length="798" mass="89587">MSTLAISQAFKFGTKAETLWNLKDLVTEAMVPEIYFFTRDQWVIEKSAILEAIHQRFGNETLAVRSSGLNEDGAYSSMAGAFLSNLNVHAENSDALILAIEEVLQSMTGNARDQVLVQPMISDIEVSGVIMTYDMVNGAPYICIDFDDESGRTDVVTSGNGIHKSLFVYRDADSSLIRSPRIALFLGLAKELEAICKCAALDIEFGMNKAGQLFLFQVRRIALARHWHPVTERRVKRQLAHVEDYVRNCSKRRDGILGERTILAVMPDWNPAEIIGTTPKPLAASLYRELITKSVWREARASMGYRALDSAELMLLINSHPYIDVRNSFNSFLPASVSEAVGEKLVNAWLDRLEAFPEFHDKVEFEIVPTCLDFCFIEDFKARYPALLNDDEFEEYRKVLTELTHQCLDSHPDNTLDLALRSTAHLEQLEMNKVNDEGYVHLARAEFLLTKCKEFGTSSFAVVARHAFIAEALLRSAVRRGALSDQRLTEFKRSIQTITGSMLDEYAQVCNGQFSRLSFFNKYGHLRPGTYEVTSLRYDERDDLFVDAMAMPVSISRPKFKLSDTEHASIDSLLHEVGFGSLNAEMLLSYAEKAIAAREYVKFVFTRSLSDALSEIVRWGESYGLSRDDISYLEWPQIVRSLTQPVMDDVDRYYLDIAESARGTMSAAHAFRLGHIVFGVQDIYVATLNRSVPNFIGLGAASGRVFQLEANTPTTVNIKHCIICIENADPGFDWIFTKEPMALITRFGGANSHMAVRCAELGLPAAIGCGDQIFQRVLQAESVELNCADKILRPLYVN</sequence>
<dbReference type="Gene3D" id="3.30.1490.20">
    <property type="entry name" value="ATP-grasp fold, A domain"/>
    <property type="match status" value="1"/>
</dbReference>
<dbReference type="OrthoDB" id="3590125at2"/>
<evidence type="ECO:0000259" key="2">
    <source>
        <dbReference type="Pfam" id="PF01326"/>
    </source>
</evidence>
<dbReference type="GO" id="GO:0005524">
    <property type="term" value="F:ATP binding"/>
    <property type="evidence" value="ECO:0007669"/>
    <property type="project" value="InterPro"/>
</dbReference>
<organism evidence="3 4">
    <name type="scientific">Methylotenera oryzisoli</name>
    <dbReference type="NCBI Taxonomy" id="2080758"/>
    <lineage>
        <taxon>Bacteria</taxon>
        <taxon>Pseudomonadati</taxon>
        <taxon>Pseudomonadota</taxon>
        <taxon>Betaproteobacteria</taxon>
        <taxon>Nitrosomonadales</taxon>
        <taxon>Methylophilaceae</taxon>
        <taxon>Methylotenera</taxon>
    </lineage>
</organism>
<dbReference type="InterPro" id="IPR051549">
    <property type="entry name" value="PEP_Utilizing_Enz"/>
</dbReference>
<dbReference type="SUPFAM" id="SSF52009">
    <property type="entry name" value="Phosphohistidine domain"/>
    <property type="match status" value="1"/>
</dbReference>
<dbReference type="NCBIfam" id="NF004508">
    <property type="entry name" value="PRK05849.1"/>
    <property type="match status" value="1"/>
</dbReference>
<dbReference type="PANTHER" id="PTHR43615">
    <property type="entry name" value="PHOSPHOENOLPYRUVATE SYNTHASE-RELATED"/>
    <property type="match status" value="1"/>
</dbReference>
<dbReference type="Gene3D" id="3.50.30.10">
    <property type="entry name" value="Phosphohistidine domain"/>
    <property type="match status" value="1"/>
</dbReference>
<dbReference type="GO" id="GO:0016301">
    <property type="term" value="F:kinase activity"/>
    <property type="evidence" value="ECO:0007669"/>
    <property type="project" value="UniProtKB-KW"/>
</dbReference>
<dbReference type="InterPro" id="IPR036637">
    <property type="entry name" value="Phosphohistidine_dom_sf"/>
</dbReference>
<dbReference type="EMBL" id="PQVH01000008">
    <property type="protein sequence ID" value="TFW71773.1"/>
    <property type="molecule type" value="Genomic_DNA"/>
</dbReference>
<dbReference type="InterPro" id="IPR013815">
    <property type="entry name" value="ATP_grasp_subdomain_1"/>
</dbReference>